<dbReference type="AlphaFoldDB" id="A0A395HE11"/>
<dbReference type="EMBL" id="KZ824424">
    <property type="protein sequence ID" value="RAL04464.1"/>
    <property type="molecule type" value="Genomic_DNA"/>
</dbReference>
<dbReference type="GeneID" id="37223657"/>
<keyword evidence="2" id="KW-1185">Reference proteome</keyword>
<dbReference type="VEuPathDB" id="FungiDB:BO80DRAFT_422299"/>
<name>A0A395HE11_9EURO</name>
<dbReference type="STRING" id="1448316.A0A395HE11"/>
<accession>A0A395HE11</accession>
<dbReference type="OrthoDB" id="201656at2759"/>
<dbReference type="RefSeq" id="XP_025578791.1">
    <property type="nucleotide sequence ID" value="XM_025718792.1"/>
</dbReference>
<reference evidence="1 2" key="1">
    <citation type="submission" date="2018-02" db="EMBL/GenBank/DDBJ databases">
        <title>The genomes of Aspergillus section Nigri reveals drivers in fungal speciation.</title>
        <authorList>
            <consortium name="DOE Joint Genome Institute"/>
            <person name="Vesth T.C."/>
            <person name="Nybo J."/>
            <person name="Theobald S."/>
            <person name="Brandl J."/>
            <person name="Frisvad J.C."/>
            <person name="Nielsen K.F."/>
            <person name="Lyhne E.K."/>
            <person name="Kogle M.E."/>
            <person name="Kuo A."/>
            <person name="Riley R."/>
            <person name="Clum A."/>
            <person name="Nolan M."/>
            <person name="Lipzen A."/>
            <person name="Salamov A."/>
            <person name="Henrissat B."/>
            <person name="Wiebenga A."/>
            <person name="De vries R.P."/>
            <person name="Grigoriev I.V."/>
            <person name="Mortensen U.H."/>
            <person name="Andersen M.R."/>
            <person name="Baker S.E."/>
        </authorList>
    </citation>
    <scope>NUCLEOTIDE SEQUENCE [LARGE SCALE GENOMIC DNA]</scope>
    <source>
        <strain evidence="1 2">CBS 121593</strain>
    </source>
</reference>
<proteinExistence type="predicted"/>
<evidence type="ECO:0000313" key="2">
    <source>
        <dbReference type="Proteomes" id="UP000249402"/>
    </source>
</evidence>
<organism evidence="1 2">
    <name type="scientific">Aspergillus ibericus CBS 121593</name>
    <dbReference type="NCBI Taxonomy" id="1448316"/>
    <lineage>
        <taxon>Eukaryota</taxon>
        <taxon>Fungi</taxon>
        <taxon>Dikarya</taxon>
        <taxon>Ascomycota</taxon>
        <taxon>Pezizomycotina</taxon>
        <taxon>Eurotiomycetes</taxon>
        <taxon>Eurotiomycetidae</taxon>
        <taxon>Eurotiales</taxon>
        <taxon>Aspergillaceae</taxon>
        <taxon>Aspergillus</taxon>
        <taxon>Aspergillus subgen. Circumdati</taxon>
    </lineage>
</organism>
<evidence type="ECO:0000313" key="1">
    <source>
        <dbReference type="EMBL" id="RAL04464.1"/>
    </source>
</evidence>
<sequence length="95" mass="10280">MSAAVKQLAVGSLRVDCCPARGCEQIFQASRKAILLAGCDTSLATMAEIREGLRLLWQWFDGGLMRVPDKGLSVYPGTIGGGQLRKGTRLLGKEW</sequence>
<dbReference type="Proteomes" id="UP000249402">
    <property type="component" value="Unassembled WGS sequence"/>
</dbReference>
<protein>
    <submittedName>
        <fullName evidence="1">Uncharacterized protein</fullName>
    </submittedName>
</protein>
<gene>
    <name evidence="1" type="ORF">BO80DRAFT_422299</name>
</gene>